<proteinExistence type="predicted"/>
<accession>A0ABT4TJK8</accession>
<organism evidence="1 2">
    <name type="scientific">Nocardiopsis suaedae</name>
    <dbReference type="NCBI Taxonomy" id="3018444"/>
    <lineage>
        <taxon>Bacteria</taxon>
        <taxon>Bacillati</taxon>
        <taxon>Actinomycetota</taxon>
        <taxon>Actinomycetes</taxon>
        <taxon>Streptosporangiales</taxon>
        <taxon>Nocardiopsidaceae</taxon>
        <taxon>Nocardiopsis</taxon>
    </lineage>
</organism>
<evidence type="ECO:0000313" key="2">
    <source>
        <dbReference type="Proteomes" id="UP001165685"/>
    </source>
</evidence>
<dbReference type="Proteomes" id="UP001165685">
    <property type="component" value="Unassembled WGS sequence"/>
</dbReference>
<dbReference type="InterPro" id="IPR025855">
    <property type="entry name" value="Replic_Relax"/>
</dbReference>
<reference evidence="1" key="1">
    <citation type="submission" date="2023-01" db="EMBL/GenBank/DDBJ databases">
        <title>Draft genome sequence of Nocardiopsis sp. LSu2-4 isolated from halophytes.</title>
        <authorList>
            <person name="Duangmal K."/>
            <person name="Chantavorakit T."/>
        </authorList>
    </citation>
    <scope>NUCLEOTIDE SEQUENCE</scope>
    <source>
        <strain evidence="1">LSu2-4</strain>
    </source>
</reference>
<dbReference type="Pfam" id="PF13814">
    <property type="entry name" value="Replic_Relax"/>
    <property type="match status" value="1"/>
</dbReference>
<gene>
    <name evidence="1" type="ORF">O4U47_09755</name>
</gene>
<sequence>MTGFLAHIKEDEGLPIRTIEASALAQHAQAVLYQHRLITSHQLARMLTPEAASRRYMLHVLHRLRAQGLAERVVPPGRRPHRWFLTPAGAHAVQDTDQVPARPYRMSSERAAGPLAEHMLAVVETGLVFLEHARLLGDDFEPLHWIPEVAHRYTKANGRFADTHVISDALLHYIAVEPRGGRRQIQFLVEVDRATMPVHRLAGKLVAYARYFDHHPLRKLRSAADGPAHPAWQERYPHFPRVLLVLDGANERRLANRRADLAVYVRASQYLMVPRAGFAIGCATMPDLVEQGPRSRIWSNLLCPSQDQGQYADFALGFTYSSR</sequence>
<protein>
    <submittedName>
        <fullName evidence="1">Replication-relaxation family protein</fullName>
    </submittedName>
</protein>
<comment type="caution">
    <text evidence="1">The sequence shown here is derived from an EMBL/GenBank/DDBJ whole genome shotgun (WGS) entry which is preliminary data.</text>
</comment>
<name>A0ABT4TJK8_9ACTN</name>
<dbReference type="RefSeq" id="WP_270677373.1">
    <property type="nucleotide sequence ID" value="NZ_JAQFWP010000013.1"/>
</dbReference>
<keyword evidence="2" id="KW-1185">Reference proteome</keyword>
<evidence type="ECO:0000313" key="1">
    <source>
        <dbReference type="EMBL" id="MDA2804796.1"/>
    </source>
</evidence>
<dbReference type="SUPFAM" id="SSF46785">
    <property type="entry name" value="Winged helix' DNA-binding domain"/>
    <property type="match status" value="1"/>
</dbReference>
<dbReference type="InterPro" id="IPR036390">
    <property type="entry name" value="WH_DNA-bd_sf"/>
</dbReference>
<dbReference type="EMBL" id="JAQFWP010000013">
    <property type="protein sequence ID" value="MDA2804796.1"/>
    <property type="molecule type" value="Genomic_DNA"/>
</dbReference>